<dbReference type="SUPFAM" id="SSF81301">
    <property type="entry name" value="Nucleotidyltransferase"/>
    <property type="match status" value="1"/>
</dbReference>
<dbReference type="InterPro" id="IPR007685">
    <property type="entry name" value="RelA_SpoT"/>
</dbReference>
<dbReference type="CDD" id="cd05399">
    <property type="entry name" value="NT_Rel-Spo_like"/>
    <property type="match status" value="1"/>
</dbReference>
<dbReference type="EMBL" id="FOGW01000026">
    <property type="protein sequence ID" value="SES06538.1"/>
    <property type="molecule type" value="Genomic_DNA"/>
</dbReference>
<feature type="region of interest" description="Disordered" evidence="2">
    <location>
        <begin position="216"/>
        <end position="260"/>
    </location>
</feature>
<dbReference type="Gene3D" id="1.10.287.860">
    <property type="entry name" value="Nucleotidyltransferase"/>
    <property type="match status" value="1"/>
</dbReference>
<protein>
    <submittedName>
        <fullName evidence="4">Putative GTP pyrophosphokinase</fullName>
    </submittedName>
</protein>
<evidence type="ECO:0000256" key="2">
    <source>
        <dbReference type="SAM" id="MobiDB-lite"/>
    </source>
</evidence>
<dbReference type="PANTHER" id="PTHR47837:SF2">
    <property type="entry name" value="GTP PYROPHOSPHOKINASE YWAC"/>
    <property type="match status" value="1"/>
</dbReference>
<feature type="domain" description="RelA/SpoT" evidence="3">
    <location>
        <begin position="53"/>
        <end position="176"/>
    </location>
</feature>
<dbReference type="GO" id="GO:0015970">
    <property type="term" value="P:guanosine tetraphosphate biosynthetic process"/>
    <property type="evidence" value="ECO:0007669"/>
    <property type="project" value="UniProtKB-UniPathway"/>
</dbReference>
<dbReference type="Gene3D" id="3.30.460.10">
    <property type="entry name" value="Beta Polymerase, domain 2"/>
    <property type="match status" value="1"/>
</dbReference>
<evidence type="ECO:0000313" key="5">
    <source>
        <dbReference type="Proteomes" id="UP000182471"/>
    </source>
</evidence>
<dbReference type="AlphaFoldDB" id="A0A1H9UBA7"/>
<dbReference type="OrthoDB" id="9789634at2"/>
<dbReference type="PANTHER" id="PTHR47837">
    <property type="entry name" value="GTP PYROPHOSPHOKINASE YJBM"/>
    <property type="match status" value="1"/>
</dbReference>
<evidence type="ECO:0000259" key="3">
    <source>
        <dbReference type="SMART" id="SM00954"/>
    </source>
</evidence>
<keyword evidence="5" id="KW-1185">Reference proteome</keyword>
<feature type="compositionally biased region" description="Basic and acidic residues" evidence="2">
    <location>
        <begin position="228"/>
        <end position="245"/>
    </location>
</feature>
<proteinExistence type="predicted"/>
<organism evidence="4 5">
    <name type="scientific">Lachnobacterium bovis</name>
    <dbReference type="NCBI Taxonomy" id="140626"/>
    <lineage>
        <taxon>Bacteria</taxon>
        <taxon>Bacillati</taxon>
        <taxon>Bacillota</taxon>
        <taxon>Clostridia</taxon>
        <taxon>Lachnospirales</taxon>
        <taxon>Lachnospiraceae</taxon>
        <taxon>Lachnobacterium</taxon>
    </lineage>
</organism>
<reference evidence="5" key="1">
    <citation type="submission" date="2016-10" db="EMBL/GenBank/DDBJ databases">
        <authorList>
            <person name="Varghese N."/>
            <person name="Submissions S."/>
        </authorList>
    </citation>
    <scope>NUCLEOTIDE SEQUENCE [LARGE SCALE GENOMIC DNA]</scope>
    <source>
        <strain evidence="5">S1b</strain>
    </source>
</reference>
<name>A0A1H9UBA7_9FIRM</name>
<accession>A0A1H9UBA7</accession>
<evidence type="ECO:0000313" key="4">
    <source>
        <dbReference type="EMBL" id="SES06538.1"/>
    </source>
</evidence>
<sequence length="260" mass="30023">METPYTFKEDVDSWKTVILLYNSALKEVGTKLEILNDEFQHVHQYNPIENIKSRIKTPESIVKKLKRYGYDVTIDNMVNYVNDIAGIRLVCSFTSDIYRLAEMIGKQNDLTVISIKDYIKHPKESGYKSYHMIVTVPIFLSDRVVDTKVEIQIRTMAMDFWASLEHKIYYKFEGNAPEYISRDLRECSGIVSMLDAKMLQLNNAILEAKAKQEEQAKKRIQDNNLDNKQQKEEMRLAGKKSEATSKTRNNTSFKASVGTA</sequence>
<evidence type="ECO:0000256" key="1">
    <source>
        <dbReference type="ARBA" id="ARBA00004976"/>
    </source>
</evidence>
<comment type="pathway">
    <text evidence="1">Purine metabolism; ppGpp biosynthesis; ppGpp from GTP: step 1/2.</text>
</comment>
<dbReference type="RefSeq" id="WP_022749770.1">
    <property type="nucleotide sequence ID" value="NZ_FOGW01000026.1"/>
</dbReference>
<dbReference type="UniPathway" id="UPA00908">
    <property type="reaction ID" value="UER00884"/>
</dbReference>
<keyword evidence="4" id="KW-0808">Transferase</keyword>
<feature type="compositionally biased region" description="Polar residues" evidence="2">
    <location>
        <begin position="246"/>
        <end position="260"/>
    </location>
</feature>
<dbReference type="GO" id="GO:0016301">
    <property type="term" value="F:kinase activity"/>
    <property type="evidence" value="ECO:0007669"/>
    <property type="project" value="UniProtKB-KW"/>
</dbReference>
<dbReference type="SMART" id="SM00954">
    <property type="entry name" value="RelA_SpoT"/>
    <property type="match status" value="1"/>
</dbReference>
<keyword evidence="4" id="KW-0418">Kinase</keyword>
<dbReference type="InterPro" id="IPR052366">
    <property type="entry name" value="GTP_Pyrophosphokinase"/>
</dbReference>
<dbReference type="Proteomes" id="UP000182471">
    <property type="component" value="Unassembled WGS sequence"/>
</dbReference>
<gene>
    <name evidence="4" type="ORF">SAMN02910429_02018</name>
</gene>
<dbReference type="Pfam" id="PF04607">
    <property type="entry name" value="RelA_SpoT"/>
    <property type="match status" value="1"/>
</dbReference>
<dbReference type="InterPro" id="IPR043519">
    <property type="entry name" value="NT_sf"/>
</dbReference>